<keyword evidence="2" id="KW-1185">Reference proteome</keyword>
<dbReference type="AlphaFoldDB" id="A0AAV6KJV2"/>
<proteinExistence type="predicted"/>
<evidence type="ECO:0000313" key="1">
    <source>
        <dbReference type="EMBL" id="KAG5552589.1"/>
    </source>
</evidence>
<evidence type="ECO:0000313" key="2">
    <source>
        <dbReference type="Proteomes" id="UP000823749"/>
    </source>
</evidence>
<gene>
    <name evidence="1" type="ORF">RHGRI_010614</name>
</gene>
<organism evidence="1 2">
    <name type="scientific">Rhododendron griersonianum</name>
    <dbReference type="NCBI Taxonomy" id="479676"/>
    <lineage>
        <taxon>Eukaryota</taxon>
        <taxon>Viridiplantae</taxon>
        <taxon>Streptophyta</taxon>
        <taxon>Embryophyta</taxon>
        <taxon>Tracheophyta</taxon>
        <taxon>Spermatophyta</taxon>
        <taxon>Magnoliopsida</taxon>
        <taxon>eudicotyledons</taxon>
        <taxon>Gunneridae</taxon>
        <taxon>Pentapetalae</taxon>
        <taxon>asterids</taxon>
        <taxon>Ericales</taxon>
        <taxon>Ericaceae</taxon>
        <taxon>Ericoideae</taxon>
        <taxon>Rhodoreae</taxon>
        <taxon>Rhododendron</taxon>
    </lineage>
</organism>
<protein>
    <submittedName>
        <fullName evidence="1">Uncharacterized protein</fullName>
    </submittedName>
</protein>
<sequence length="140" mass="15240">MEIQCLPLPRNPPLPLPLPRLPPPRLPPLPLPLPLNPDGPDLSGLSPKDCTPLLFPCLSSLSSSSSSLYFAELLETKEISLDPPGPDLTLFILREACRSLVRAATLSPKERASSFASDLWFPNASACRSSFTSYNLQVFV</sequence>
<name>A0AAV6KJV2_9ERIC</name>
<reference evidence="1" key="1">
    <citation type="submission" date="2020-08" db="EMBL/GenBank/DDBJ databases">
        <title>Plant Genome Project.</title>
        <authorList>
            <person name="Zhang R.-G."/>
        </authorList>
    </citation>
    <scope>NUCLEOTIDE SEQUENCE</scope>
    <source>
        <strain evidence="1">WSP0</strain>
        <tissue evidence="1">Leaf</tissue>
    </source>
</reference>
<accession>A0AAV6KJV2</accession>
<dbReference type="EMBL" id="JACTNZ010000004">
    <property type="protein sequence ID" value="KAG5552589.1"/>
    <property type="molecule type" value="Genomic_DNA"/>
</dbReference>
<dbReference type="Proteomes" id="UP000823749">
    <property type="component" value="Chromosome 4"/>
</dbReference>
<comment type="caution">
    <text evidence="1">The sequence shown here is derived from an EMBL/GenBank/DDBJ whole genome shotgun (WGS) entry which is preliminary data.</text>
</comment>